<dbReference type="InParanoid" id="A0A165S3C1"/>
<keyword evidence="1" id="KW-1133">Transmembrane helix</keyword>
<evidence type="ECO:0000313" key="2">
    <source>
        <dbReference type="EMBL" id="KZT24619.1"/>
    </source>
</evidence>
<protein>
    <submittedName>
        <fullName evidence="2">Uncharacterized protein</fullName>
    </submittedName>
</protein>
<proteinExistence type="predicted"/>
<feature type="transmembrane region" description="Helical" evidence="1">
    <location>
        <begin position="84"/>
        <end position="102"/>
    </location>
</feature>
<name>A0A165S3C1_9AGAM</name>
<organism evidence="2 3">
    <name type="scientific">Neolentinus lepideus HHB14362 ss-1</name>
    <dbReference type="NCBI Taxonomy" id="1314782"/>
    <lineage>
        <taxon>Eukaryota</taxon>
        <taxon>Fungi</taxon>
        <taxon>Dikarya</taxon>
        <taxon>Basidiomycota</taxon>
        <taxon>Agaricomycotina</taxon>
        <taxon>Agaricomycetes</taxon>
        <taxon>Gloeophyllales</taxon>
        <taxon>Gloeophyllaceae</taxon>
        <taxon>Neolentinus</taxon>
    </lineage>
</organism>
<evidence type="ECO:0000313" key="3">
    <source>
        <dbReference type="Proteomes" id="UP000076761"/>
    </source>
</evidence>
<dbReference type="Proteomes" id="UP000076761">
    <property type="component" value="Unassembled WGS sequence"/>
</dbReference>
<gene>
    <name evidence="2" type="ORF">NEOLEDRAFT_403241</name>
</gene>
<dbReference type="AlphaFoldDB" id="A0A165S3C1"/>
<accession>A0A165S3C1</accession>
<keyword evidence="3" id="KW-1185">Reference proteome</keyword>
<sequence length="361" mass="40539">MEAGVGRTLDKVMTFLGTRLTSLISRISECHLGKGPNALVGRMINSIDWAKPACQHDFCRNHHLRGRGGQRTCLSKSPPRCGRATVLVVLSWVSGFICSIIVGQQYAQRRLREADQRRSNSSVRLLTAYYICALASFHPHIRQIFINFEATEALYVLVQESRFSAEDILVSPSRRALISVSESAVIPVIKDFNALELKFDEYHHQQLTDNEMTALLPHSVNCLSILMRGLLELQLQVLVASRLSLSIVWQDLSLTSILPSLRSSLNGDIVQSLWRLLASSTDPVVSGTFRRLMFNLNDFGTKSCFNQWDITKGCHVTSAGWAWYTLRLPLFRLSVYSRGSLSNSFRRSVTCSSSGIPLLYR</sequence>
<dbReference type="OrthoDB" id="3305420at2759"/>
<reference evidence="2 3" key="1">
    <citation type="journal article" date="2016" name="Mol. Biol. Evol.">
        <title>Comparative Genomics of Early-Diverging Mushroom-Forming Fungi Provides Insights into the Origins of Lignocellulose Decay Capabilities.</title>
        <authorList>
            <person name="Nagy L.G."/>
            <person name="Riley R."/>
            <person name="Tritt A."/>
            <person name="Adam C."/>
            <person name="Daum C."/>
            <person name="Floudas D."/>
            <person name="Sun H."/>
            <person name="Yadav J.S."/>
            <person name="Pangilinan J."/>
            <person name="Larsson K.H."/>
            <person name="Matsuura K."/>
            <person name="Barry K."/>
            <person name="Labutti K."/>
            <person name="Kuo R."/>
            <person name="Ohm R.A."/>
            <person name="Bhattacharya S.S."/>
            <person name="Shirouzu T."/>
            <person name="Yoshinaga Y."/>
            <person name="Martin F.M."/>
            <person name="Grigoriev I.V."/>
            <person name="Hibbett D.S."/>
        </authorList>
    </citation>
    <scope>NUCLEOTIDE SEQUENCE [LARGE SCALE GENOMIC DNA]</scope>
    <source>
        <strain evidence="2 3">HHB14362 ss-1</strain>
    </source>
</reference>
<keyword evidence="1" id="KW-0812">Transmembrane</keyword>
<keyword evidence="1" id="KW-0472">Membrane</keyword>
<evidence type="ECO:0000256" key="1">
    <source>
        <dbReference type="SAM" id="Phobius"/>
    </source>
</evidence>
<dbReference type="EMBL" id="KV425576">
    <property type="protein sequence ID" value="KZT24619.1"/>
    <property type="molecule type" value="Genomic_DNA"/>
</dbReference>